<keyword evidence="1" id="KW-1133">Transmembrane helix</keyword>
<evidence type="ECO:0000256" key="1">
    <source>
        <dbReference type="SAM" id="Phobius"/>
    </source>
</evidence>
<dbReference type="AlphaFoldDB" id="A0AAE9PVT8"/>
<sequence>MSYQDPNLQKPAASEEHPVFSEAPVFQPPVKLKHSGPGIASFIMSLVSLIGYIILAIMVINLLAHFSQYQTLNPEVALQQTGTVLLPFIF</sequence>
<dbReference type="EMBL" id="CP097770">
    <property type="protein sequence ID" value="UZP76533.1"/>
    <property type="molecule type" value="Genomic_DNA"/>
</dbReference>
<keyword evidence="1" id="KW-0812">Transmembrane</keyword>
<evidence type="ECO:0000313" key="2">
    <source>
        <dbReference type="EMBL" id="UZP76533.1"/>
    </source>
</evidence>
<reference evidence="2" key="1">
    <citation type="submission" date="2022-11" db="EMBL/GenBank/DDBJ databases">
        <authorList>
            <person name="Vasilchenko N.G."/>
            <person name="Prazdnova E.V."/>
            <person name="Gorovtsov A.V."/>
            <person name="Chistyakov V.A."/>
            <person name="Pak M.L."/>
        </authorList>
    </citation>
    <scope>NUCLEOTIDE SEQUENCE</scope>
    <source>
        <strain evidence="2">R 4.5</strain>
    </source>
</reference>
<keyword evidence="1" id="KW-0472">Membrane</keyword>
<feature type="transmembrane region" description="Helical" evidence="1">
    <location>
        <begin position="39"/>
        <end position="64"/>
    </location>
</feature>
<name>A0AAE9PVT8_PAEPO</name>
<accession>A0AAE9PVT8</accession>
<gene>
    <name evidence="2" type="ORF">MF626_05960</name>
</gene>
<organism evidence="2">
    <name type="scientific">Paenibacillus polymyxa</name>
    <name type="common">Bacillus polymyxa</name>
    <dbReference type="NCBI Taxonomy" id="1406"/>
    <lineage>
        <taxon>Bacteria</taxon>
        <taxon>Bacillati</taxon>
        <taxon>Bacillota</taxon>
        <taxon>Bacilli</taxon>
        <taxon>Bacillales</taxon>
        <taxon>Paenibacillaceae</taxon>
        <taxon>Paenibacillus</taxon>
    </lineage>
</organism>
<protein>
    <submittedName>
        <fullName evidence="2">Uncharacterized protein</fullName>
    </submittedName>
</protein>
<proteinExistence type="predicted"/>